<comment type="caution">
    <text evidence="2">The sequence shown here is derived from an EMBL/GenBank/DDBJ whole genome shotgun (WGS) entry which is preliminary data.</text>
</comment>
<proteinExistence type="predicted"/>
<dbReference type="Gene3D" id="2.60.120.260">
    <property type="entry name" value="Galactose-binding domain-like"/>
    <property type="match status" value="3"/>
</dbReference>
<reference evidence="2" key="1">
    <citation type="submission" date="2020-01" db="EMBL/GenBank/DDBJ databases">
        <title>First Reported Case and Whole Genome of Weissella confusa in an Equid.</title>
        <authorList>
            <person name="Little S.V."/>
            <person name="Lawhon S.D."/>
        </authorList>
    </citation>
    <scope>NUCLEOTIDE SEQUENCE</scope>
    <source>
        <strain evidence="2">718955</strain>
    </source>
</reference>
<evidence type="ECO:0000313" key="2">
    <source>
        <dbReference type="EMBL" id="NBA12212.1"/>
    </source>
</evidence>
<dbReference type="RefSeq" id="WP_161691382.1">
    <property type="nucleotide sequence ID" value="NZ_JAAAMQ010000020.1"/>
</dbReference>
<feature type="domain" description="Tail spike" evidence="1">
    <location>
        <begin position="159"/>
        <end position="362"/>
    </location>
</feature>
<dbReference type="EMBL" id="JAAAMQ010000020">
    <property type="protein sequence ID" value="NBA12212.1"/>
    <property type="molecule type" value="Genomic_DNA"/>
</dbReference>
<evidence type="ECO:0000259" key="1">
    <source>
        <dbReference type="Pfam" id="PF06605"/>
    </source>
</evidence>
<protein>
    <recommendedName>
        <fullName evidence="1">Tail spike domain-containing protein</fullName>
    </recommendedName>
</protein>
<accession>A0AAJ3DCL9</accession>
<dbReference type="NCBIfam" id="TIGR01665">
    <property type="entry name" value="put_anti_recept"/>
    <property type="match status" value="1"/>
</dbReference>
<gene>
    <name evidence="2" type="ORF">GTU77_08310</name>
</gene>
<dbReference type="Proteomes" id="UP000719917">
    <property type="component" value="Unassembled WGS sequence"/>
</dbReference>
<name>A0AAJ3DCL9_WEICO</name>
<organism evidence="2 3">
    <name type="scientific">Weissella confusa</name>
    <name type="common">Lactobacillus confusus</name>
    <dbReference type="NCBI Taxonomy" id="1583"/>
    <lineage>
        <taxon>Bacteria</taxon>
        <taxon>Bacillati</taxon>
        <taxon>Bacillota</taxon>
        <taxon>Bacilli</taxon>
        <taxon>Lactobacillales</taxon>
        <taxon>Lactobacillaceae</taxon>
        <taxon>Weissella</taxon>
    </lineage>
</organism>
<dbReference type="InterPro" id="IPR010572">
    <property type="entry name" value="Tail_dom"/>
</dbReference>
<dbReference type="InterPro" id="IPR007119">
    <property type="entry name" value="Phage_tail_spike_N"/>
</dbReference>
<dbReference type="Pfam" id="PF06605">
    <property type="entry name" value="Prophage_tail"/>
    <property type="match status" value="1"/>
</dbReference>
<sequence length="1582" mass="169735">MSPILFEAGTTQFDTLGLGVLSDVTSALVTEELNGEFTLTMEYKVGGKLSTEIKQNRILVVSSSPTAQRQAFMIRKITKPIKGKFTVYAEHVSYLSYDMTLRPIQSVTGDAGQALTTWKGMLTSTTAFTVWSDITTTNQTSFGMPEFENARQALGGHAGSILDVWGGEYEFDNYAIRLHKQRGHAANTIVAYGRNLTDFTQEESILDTWTSIYPYVTLMNDGESNESTTYYLDELVVDGEHVNDYPNRRAKPVDFSQEFKDASEFTQDKLRSLANSYMHNNNFGVPSVSITLSALDLAKAAGYDTVNGGDPETINLADTVNVYFDKIGVRTSAQVTRVVWNVLKESYDSYDLGAKKASLADSIKDQVNTAVDNSNKALTDTIQTIVSSDGRHNTSFGDSSQGMPLNPKEGDIYFMEDGDDSYLYVAEVGEDGTVSWVLKTSTKSGEYINSAVDSAVSEATSHADSLNSTQASIANSISASAATALASASHERSILASNASSMANSAVAKGSSAANSAYTAAMSGATAAVNALSSGVGVAITSTADSLNGKLTTAITSANVTASSYATVARNEAVATASQNATAITSLAISNFGSQVASAYVKNTTFNQTVSAIQLAATQLQTQVNAMGQVNQLFNTEFSPDLQGWFDGGSTESTTSFTDGNEPSTSWRIAGGKYNGSSVLRKQVNSTSTNAIHTSLIPVGPQTPITASIWQYSLSDFNGTVTGAIYLKYYDSNKHYIGRSNFDSGRWLTWQRLVANVTTPSNTAYISFNIYMNGNSGTNYYAQPMLVFANKVGDYVPGNYNNNARVSSLELDVDGITGVVNDPSKGLSATWNLANNGQTIAIQASNAATTALTTAQGVQTTVANFQLGTQNYIVDGGFETGNGHGLTPITQTATYPQPFGDYMGRVYDGTSASGADIISYFTLPKPVTIKAGEKWTMSYYYATATAAMGQASDYAYGDDGQPVYGVMMEHANHVTTGGQQVWQRYTKTFTLTVDKTITKLRFGFIKNSAAGGWKVIDNIQLERGNVVSDWHTAPEDTDNAIQSVRTQLADQINDEIDNRKTGDNSVRQQMTDLISQRITSVTDGYQSSLLQTSNALLAQISSLNLLNNSQFEVVNGTLPGWHVDTPWGATVKVGAGTSNNVSVNGPNPDGTMSLIHDYGGNSLSWLYSDPIPTMPNSTYSGSFELSEGSGWATSSQVSFARYIRYYTSDHVLISSDAVNYYGGSIGGSWPRYSFTVKTPANAAYISFGMGWNGGKISFRQPSMYGGSKDYGYMPSSKSGNQTVLQLFKDNWAIGIKDNAGNLISGINGDSSGITIAAKKLTVSADTTFLGTSWLNGAIIKNASISTAQIADASITSAKISELDVNKLSGNITNFIKSYWSNAYQNLQIDASAIDFTTSSSRTKIENGSITMWQNAGGYYRLGGLKAMKSSAGGENNHTAGIYLALDEWQTTKNGDKYWNYGGTDFFGGSEIGILHSTGVDSNGNPVYGALMKWSNELAAGRTDGLTKGFNFYDNINFQGSQILVNGAANKMKFTWVSWSDWGNYHLIALTNETAKAGIAMNSDNLVLFGVGKRADATGGWKA</sequence>
<evidence type="ECO:0000313" key="3">
    <source>
        <dbReference type="Proteomes" id="UP000719917"/>
    </source>
</evidence>